<protein>
    <recommendedName>
        <fullName evidence="1">Redox-sensitive transcriptional activator SoxR</fullName>
    </recommendedName>
</protein>
<dbReference type="Pfam" id="PF00376">
    <property type="entry name" value="MerR"/>
    <property type="match status" value="1"/>
</dbReference>
<proteinExistence type="predicted"/>
<keyword evidence="3" id="KW-0479">Metal-binding</keyword>
<dbReference type="PANTHER" id="PTHR30204">
    <property type="entry name" value="REDOX-CYCLING DRUG-SENSING TRANSCRIPTIONAL ACTIVATOR SOXR"/>
    <property type="match status" value="1"/>
</dbReference>
<dbReference type="EMBL" id="MSDQ01000019">
    <property type="protein sequence ID" value="OLO11767.1"/>
    <property type="molecule type" value="Genomic_DNA"/>
</dbReference>
<dbReference type="Gene3D" id="1.10.1660.10">
    <property type="match status" value="1"/>
</dbReference>
<gene>
    <name evidence="10" type="ORF">BTW10_07935</name>
</gene>
<dbReference type="Pfam" id="PF09278">
    <property type="entry name" value="MerR-DNA-bind"/>
    <property type="match status" value="1"/>
</dbReference>
<evidence type="ECO:0000256" key="8">
    <source>
        <dbReference type="ARBA" id="ARBA00023163"/>
    </source>
</evidence>
<dbReference type="NCBIfam" id="TIGR01950">
    <property type="entry name" value="SoxR"/>
    <property type="match status" value="1"/>
</dbReference>
<organism evidence="10 11">
    <name type="scientific">Chromohalobacter japonicus</name>
    <dbReference type="NCBI Taxonomy" id="223900"/>
    <lineage>
        <taxon>Bacteria</taxon>
        <taxon>Pseudomonadati</taxon>
        <taxon>Pseudomonadota</taxon>
        <taxon>Gammaproteobacteria</taxon>
        <taxon>Oceanospirillales</taxon>
        <taxon>Halomonadaceae</taxon>
        <taxon>Chromohalobacter</taxon>
    </lineage>
</organism>
<dbReference type="Proteomes" id="UP000186806">
    <property type="component" value="Unassembled WGS sequence"/>
</dbReference>
<dbReference type="SMART" id="SM00422">
    <property type="entry name" value="HTH_MERR"/>
    <property type="match status" value="1"/>
</dbReference>
<dbReference type="PANTHER" id="PTHR30204:SF0">
    <property type="entry name" value="REDOX-SENSITIVE TRANSCRIPTIONAL ACTIVATOR SOXR"/>
    <property type="match status" value="1"/>
</dbReference>
<evidence type="ECO:0000256" key="2">
    <source>
        <dbReference type="ARBA" id="ARBA00022714"/>
    </source>
</evidence>
<keyword evidence="5" id="KW-0411">Iron-sulfur</keyword>
<evidence type="ECO:0000256" key="3">
    <source>
        <dbReference type="ARBA" id="ARBA00022723"/>
    </source>
</evidence>
<dbReference type="PROSITE" id="PS50937">
    <property type="entry name" value="HTH_MERR_2"/>
    <property type="match status" value="1"/>
</dbReference>
<dbReference type="GO" id="GO:0003700">
    <property type="term" value="F:DNA-binding transcription factor activity"/>
    <property type="evidence" value="ECO:0007669"/>
    <property type="project" value="InterPro"/>
</dbReference>
<keyword evidence="2" id="KW-0001">2Fe-2S</keyword>
<keyword evidence="8" id="KW-0804">Transcription</keyword>
<evidence type="ECO:0000259" key="9">
    <source>
        <dbReference type="PROSITE" id="PS50937"/>
    </source>
</evidence>
<dbReference type="InterPro" id="IPR015358">
    <property type="entry name" value="Tscrpt_reg_MerR_DNA-bd"/>
</dbReference>
<name>A0A1Q8TDK7_9GAMM</name>
<dbReference type="InterPro" id="IPR000551">
    <property type="entry name" value="MerR-type_HTH_dom"/>
</dbReference>
<reference evidence="10 11" key="1">
    <citation type="submission" date="2016-12" db="EMBL/GenBank/DDBJ databases">
        <title>Draft genome sequences of strains Salinicola socius SMB35, Salinicola sp. MH3R3-1 and Chromohalobacter sp. SMB17 from the Verkhnekamsk potash mining region of Russia.</title>
        <authorList>
            <person name="Mavrodi D.V."/>
            <person name="Olsson B.E."/>
            <person name="Korsakova E.S."/>
            <person name="Pyankova A."/>
            <person name="Mavrodi O.V."/>
            <person name="Plotnikova E.G."/>
        </authorList>
    </citation>
    <scope>NUCLEOTIDE SEQUENCE [LARGE SCALE GENOMIC DNA]</scope>
    <source>
        <strain evidence="10 11">SMB17</strain>
    </source>
</reference>
<dbReference type="AlphaFoldDB" id="A0A1Q8TDK7"/>
<evidence type="ECO:0000256" key="4">
    <source>
        <dbReference type="ARBA" id="ARBA00023004"/>
    </source>
</evidence>
<evidence type="ECO:0000256" key="7">
    <source>
        <dbReference type="ARBA" id="ARBA00023125"/>
    </source>
</evidence>
<dbReference type="PRINTS" id="PR00040">
    <property type="entry name" value="HTHMERR"/>
</dbReference>
<evidence type="ECO:0000313" key="11">
    <source>
        <dbReference type="Proteomes" id="UP000186806"/>
    </source>
</evidence>
<comment type="caution">
    <text evidence="10">The sequence shown here is derived from an EMBL/GenBank/DDBJ whole genome shotgun (WGS) entry which is preliminary data.</text>
</comment>
<feature type="domain" description="HTH merR-type" evidence="9">
    <location>
        <begin position="13"/>
        <end position="81"/>
    </location>
</feature>
<evidence type="ECO:0000313" key="10">
    <source>
        <dbReference type="EMBL" id="OLO11767.1"/>
    </source>
</evidence>
<keyword evidence="6" id="KW-0805">Transcription regulation</keyword>
<dbReference type="InterPro" id="IPR010211">
    <property type="entry name" value="Redox-sen_tscrpt-act_SoxR"/>
</dbReference>
<dbReference type="GO" id="GO:0006979">
    <property type="term" value="P:response to oxidative stress"/>
    <property type="evidence" value="ECO:0007669"/>
    <property type="project" value="InterPro"/>
</dbReference>
<accession>A0A1Q8TDK7</accession>
<dbReference type="InterPro" id="IPR009061">
    <property type="entry name" value="DNA-bd_dom_put_sf"/>
</dbReference>
<dbReference type="PROSITE" id="PS00552">
    <property type="entry name" value="HTH_MERR_1"/>
    <property type="match status" value="1"/>
</dbReference>
<dbReference type="GO" id="GO:0046872">
    <property type="term" value="F:metal ion binding"/>
    <property type="evidence" value="ECO:0007669"/>
    <property type="project" value="UniProtKB-KW"/>
</dbReference>
<evidence type="ECO:0000256" key="1">
    <source>
        <dbReference type="ARBA" id="ARBA00014474"/>
    </source>
</evidence>
<dbReference type="InterPro" id="IPR047057">
    <property type="entry name" value="MerR_fam"/>
</dbReference>
<keyword evidence="7" id="KW-0238">DNA-binding</keyword>
<dbReference type="CDD" id="cd01110">
    <property type="entry name" value="HTH_SoxR"/>
    <property type="match status" value="1"/>
</dbReference>
<sequence length="144" mass="16283">MMVDKRIDPGKTALSVGDVAKRSGIKVSTVHYYDAEGLITSWRNSGNQRRFSRDVLRRVALIKIAQRVGIPLEEIRQALSVLPDHRTPSKKDWQALSNQWRTSLDEQIGRLMKLRDQMDQCIGCGCLSLSQCPLRNPGDIQAHD</sequence>
<dbReference type="GO" id="GO:0051537">
    <property type="term" value="F:2 iron, 2 sulfur cluster binding"/>
    <property type="evidence" value="ECO:0007669"/>
    <property type="project" value="UniProtKB-KW"/>
</dbReference>
<keyword evidence="11" id="KW-1185">Reference proteome</keyword>
<evidence type="ECO:0000256" key="6">
    <source>
        <dbReference type="ARBA" id="ARBA00023015"/>
    </source>
</evidence>
<dbReference type="SUPFAM" id="SSF46955">
    <property type="entry name" value="Putative DNA-binding domain"/>
    <property type="match status" value="1"/>
</dbReference>
<keyword evidence="4" id="KW-0408">Iron</keyword>
<dbReference type="GO" id="GO:0003677">
    <property type="term" value="F:DNA binding"/>
    <property type="evidence" value="ECO:0007669"/>
    <property type="project" value="UniProtKB-KW"/>
</dbReference>
<evidence type="ECO:0000256" key="5">
    <source>
        <dbReference type="ARBA" id="ARBA00023014"/>
    </source>
</evidence>